<keyword evidence="3" id="KW-0378">Hydrolase</keyword>
<evidence type="ECO:0000256" key="1">
    <source>
        <dbReference type="ARBA" id="ARBA00000451"/>
    </source>
</evidence>
<feature type="compositionally biased region" description="Basic and acidic residues" evidence="5">
    <location>
        <begin position="1442"/>
        <end position="1455"/>
    </location>
</feature>
<dbReference type="Pfam" id="PF03568">
    <property type="entry name" value="Separin_C"/>
    <property type="match status" value="1"/>
</dbReference>
<dbReference type="HOGENOM" id="CLU_000454_0_0_1"/>
<name>A0A0D2FL50_9EURO</name>
<feature type="compositionally biased region" description="Basic and acidic residues" evidence="5">
    <location>
        <begin position="1282"/>
        <end position="1291"/>
    </location>
</feature>
<evidence type="ECO:0000256" key="2">
    <source>
        <dbReference type="ARBA" id="ARBA00012489"/>
    </source>
</evidence>
<evidence type="ECO:0000259" key="6">
    <source>
        <dbReference type="PROSITE" id="PS51700"/>
    </source>
</evidence>
<dbReference type="EC" id="3.4.22.49" evidence="2"/>
<evidence type="ECO:0000256" key="3">
    <source>
        <dbReference type="ARBA" id="ARBA00022801"/>
    </source>
</evidence>
<feature type="compositionally biased region" description="Basic residues" evidence="5">
    <location>
        <begin position="1292"/>
        <end position="1308"/>
    </location>
</feature>
<dbReference type="PANTHER" id="PTHR12792">
    <property type="entry name" value="EXTRA SPINDLE POLES 1-RELATED"/>
    <property type="match status" value="1"/>
</dbReference>
<dbReference type="GO" id="GO:0005737">
    <property type="term" value="C:cytoplasm"/>
    <property type="evidence" value="ECO:0007669"/>
    <property type="project" value="TreeGrafter"/>
</dbReference>
<dbReference type="EMBL" id="KN847480">
    <property type="protein sequence ID" value="KIX02687.1"/>
    <property type="molecule type" value="Genomic_DNA"/>
</dbReference>
<keyword evidence="8" id="KW-1185">Reference proteome</keyword>
<sequence length="2067" mass="229767">MIATADPPKASSLDSIRAELNVPAPSTQTLRFLRTILGLDAQEPCEISCDSARTPAEPKKAAKPRNPAKGVSRQGRNGKPTFRIHETANHEVPRLSAVDCRRIATEVFNQTLKQLGQAAKVERDASNSKPEGLPPLRPSHADRALQERSPNRNKKKDAIKSEDRSPCAEVPDWRVVAECSSAALHYLRQCDNRKGETSHETGTGMENAALILLDRTITLNLQEQAMAQLSVIHQRYWGHQATKCPTPKEEHLSKFLLGRQDAIDQNQTFGFTASMQSQVLRLAILSGPNSISKEFLESLKLETVGSPAWVIARGLQKGWLDSEKASLQLRTISLALTKLYTLAVNSRSEAASSVDVFDLACAALRIKFESWTHSGHVPDPGREVWRHLHSAVKRLFTNATDVQAASLSVIERLRLFRKLLNIASVDDTIPLELIETLSQVTPNIHDQSEMLLLMEEQLPCCDPVAFLILNCRITGLRLRCISTGMKSAIKRTQDAFTKKLELSKSDLERVILPAAHLRKVSCEAMMTIEKPPPATNEDESNGELKQAIIGLIFACSVFLCKQILLGLLHPTQCLSEDRQQSFLTTLIKSIDAILYAEKHALLRTPGLHITACDALQCCSSTIDSCRARLPELLANTSTQANFNQLRVRLSQIFWRRFLKAVEERKGLQEQIQILDSSLKGLSQLPVTDQKAAYLGLKYERLAACYLEVSHYEMAKSALHQAISFNIRDGTLSDVVELLLAGPFSRAWSKSDSNCKSLARNLTTYAQISPSLSTSEGNDDIFYDCRSLPAIHRAALLEKQVYAMMEKGVSGHQLSLWGAQVTVVWELLNQQEYHVYRLRFVNNLLHLALRRRMSTINFPIDSRQVQTLLAPRKKQHGTIFLQEYEPGLRSLLKLQSGFFMGLVTMESLEEEVKHLSGVIRACEVAENADKLLDNLGTCVATLQLSADYASVFGTPRTGLMALETIHHITELGFTSPELSRTNILIQAGRLHNHLQDLRSAQIYLAEAEKTLDRDEAGSLLEVEFSLAYSEYHFSAGDFPQSFDWLRRAKGAWEMQERPPGALSSKARLREQTILCRSFHLASQLAYQQGQLLAATMYARQSVKIVAGLWMSIDKIWSSPDHALPVTSPAPDVNNLALEWSGLDRSLQQTQRLTPSVAIYGPQISLYCSIFSHLAFLTAHCGLYQDAVYLYEQALKVARNTTQTIAAAGILSQLSLLHARAGQWEKAKQGLNELLPQPAYDNTPLSSAIMAIDQAEVHCLFGDPSSARQHLVKASQRLLRYSQAEEPKIGEKPKSKRVKVSSKAPARKPTVKLQNKHISMSTPSADPTLASSGLSVELRRARERLSALEVQLQLLDHHHSNTNGAGYALNLESRVESPRGSTAEALYLVQSALKLFSEDAVSNVLAETAIALPVRYRSTRTSGRVSFVQEAAPRATLNTSTGRNKKDPDHKSTRNYKHKEGEDLLRKAHHILCRVKESPQSRIPCETMHACHKILVQISLLSTGLGTPFVSSSSELVRDALTPMDSARSRERIITSSEIATAKRTNVQGWPDLEKCNAAHPADLNLLLTDDMSLLPASWSIVSLGLSEDKSELLVARLTRERSPFVVRIPLARPDPSDAENGELDFESAKAEIQDIVAKANSSAHDPRGCSADKSIRKTWYAERQSLDQQMATLLDNIENVWFGGFRGLIRASDVDHDARLKFGERLSVTLNRHLPSRQKSSKSVDAKIELHAHVLELFMTLGHPREVDLEDSITDLLYFVVDILQFNGERNAYDEIDFDAVMVEVLDSLYLYYDERLNAPNPSHVILVMDKELQVFPWESLPCLRGQSVSRMPSLGAIWERIDSIRKQNGNSQGYVIPASDGAYLLNPSSDLTSTQEIFGQIFPSQLPTYDAIVNRPPEEKEFETALRDKSLMLYFGHGGGAQYIRGRTIRKMGRCAVTLLMGCSSAKMTECGVYEPYGMPWNYINGGSPAVVGTLWDVTDRDIDRFALQLMDDWGLVDAKSDLDTKSNKSGKGRSDKGGKARNPAGYTRKRGVVALDQAVAQARDACMLKYLNGAAPVMYGIPVFLD</sequence>
<feature type="region of interest" description="Disordered" evidence="5">
    <location>
        <begin position="119"/>
        <end position="164"/>
    </location>
</feature>
<dbReference type="VEuPathDB" id="FungiDB:Z518_08629"/>
<organism evidence="7 8">
    <name type="scientific">Rhinocladiella mackenziei CBS 650.93</name>
    <dbReference type="NCBI Taxonomy" id="1442369"/>
    <lineage>
        <taxon>Eukaryota</taxon>
        <taxon>Fungi</taxon>
        <taxon>Dikarya</taxon>
        <taxon>Ascomycota</taxon>
        <taxon>Pezizomycotina</taxon>
        <taxon>Eurotiomycetes</taxon>
        <taxon>Chaetothyriomycetidae</taxon>
        <taxon>Chaetothyriales</taxon>
        <taxon>Herpotrichiellaceae</taxon>
        <taxon>Rhinocladiella</taxon>
    </lineage>
</organism>
<dbReference type="Gene3D" id="1.25.40.10">
    <property type="entry name" value="Tetratricopeptide repeat domain"/>
    <property type="match status" value="1"/>
</dbReference>
<dbReference type="GO" id="GO:0044732">
    <property type="term" value="C:mitotic spindle pole body"/>
    <property type="evidence" value="ECO:0007669"/>
    <property type="project" value="TreeGrafter"/>
</dbReference>
<feature type="region of interest" description="Disordered" evidence="5">
    <location>
        <begin position="50"/>
        <end position="88"/>
    </location>
</feature>
<feature type="domain" description="Peptidase C50" evidence="6">
    <location>
        <begin position="1858"/>
        <end position="1954"/>
    </location>
</feature>
<dbReference type="Proteomes" id="UP000053617">
    <property type="component" value="Unassembled WGS sequence"/>
</dbReference>
<feature type="compositionally biased region" description="Basic and acidic residues" evidence="5">
    <location>
        <begin position="139"/>
        <end position="164"/>
    </location>
</feature>
<dbReference type="OrthoDB" id="10255632at2759"/>
<dbReference type="GO" id="GO:0006508">
    <property type="term" value="P:proteolysis"/>
    <property type="evidence" value="ECO:0007669"/>
    <property type="project" value="InterPro"/>
</dbReference>
<reference evidence="7 8" key="1">
    <citation type="submission" date="2015-01" db="EMBL/GenBank/DDBJ databases">
        <title>The Genome Sequence of Rhinocladiella mackenzie CBS 650.93.</title>
        <authorList>
            <consortium name="The Broad Institute Genomics Platform"/>
            <person name="Cuomo C."/>
            <person name="de Hoog S."/>
            <person name="Gorbushina A."/>
            <person name="Stielow B."/>
            <person name="Teixiera M."/>
            <person name="Abouelleil A."/>
            <person name="Chapman S.B."/>
            <person name="Priest M."/>
            <person name="Young S.K."/>
            <person name="Wortman J."/>
            <person name="Nusbaum C."/>
            <person name="Birren B."/>
        </authorList>
    </citation>
    <scope>NUCLEOTIDE SEQUENCE [LARGE SCALE GENOMIC DNA]</scope>
    <source>
        <strain evidence="7 8">CBS 650.93</strain>
    </source>
</reference>
<gene>
    <name evidence="7" type="ORF">Z518_08629</name>
</gene>
<dbReference type="PANTHER" id="PTHR12792:SF0">
    <property type="entry name" value="SEPARIN"/>
    <property type="match status" value="1"/>
</dbReference>
<evidence type="ECO:0000256" key="5">
    <source>
        <dbReference type="SAM" id="MobiDB-lite"/>
    </source>
</evidence>
<dbReference type="RefSeq" id="XP_013269823.1">
    <property type="nucleotide sequence ID" value="XM_013414369.1"/>
</dbReference>
<dbReference type="GO" id="GO:0051307">
    <property type="term" value="P:meiotic chromosome separation"/>
    <property type="evidence" value="ECO:0007669"/>
    <property type="project" value="TreeGrafter"/>
</dbReference>
<evidence type="ECO:0000256" key="4">
    <source>
        <dbReference type="ARBA" id="ARBA00022829"/>
    </source>
</evidence>
<feature type="region of interest" description="Disordered" evidence="5">
    <location>
        <begin position="2004"/>
        <end position="2025"/>
    </location>
</feature>
<dbReference type="InterPro" id="IPR011990">
    <property type="entry name" value="TPR-like_helical_dom_sf"/>
</dbReference>
<proteinExistence type="predicted"/>
<dbReference type="GO" id="GO:0072686">
    <property type="term" value="C:mitotic spindle"/>
    <property type="evidence" value="ECO:0007669"/>
    <property type="project" value="TreeGrafter"/>
</dbReference>
<protein>
    <recommendedName>
        <fullName evidence="2">separase</fullName>
        <ecNumber evidence="2">3.4.22.49</ecNumber>
    </recommendedName>
</protein>
<dbReference type="PROSITE" id="PS51700">
    <property type="entry name" value="SEPARIN"/>
    <property type="match status" value="1"/>
</dbReference>
<dbReference type="SUPFAM" id="SSF48452">
    <property type="entry name" value="TPR-like"/>
    <property type="match status" value="1"/>
</dbReference>
<dbReference type="GeneID" id="25296700"/>
<dbReference type="GO" id="GO:0004197">
    <property type="term" value="F:cysteine-type endopeptidase activity"/>
    <property type="evidence" value="ECO:0007669"/>
    <property type="project" value="InterPro"/>
</dbReference>
<evidence type="ECO:0000313" key="7">
    <source>
        <dbReference type="EMBL" id="KIX02687.1"/>
    </source>
</evidence>
<feature type="compositionally biased region" description="Basic and acidic residues" evidence="5">
    <location>
        <begin position="2004"/>
        <end position="2019"/>
    </location>
</feature>
<accession>A0A0D2FL50</accession>
<dbReference type="InterPro" id="IPR005314">
    <property type="entry name" value="Peptidase_C50"/>
</dbReference>
<dbReference type="STRING" id="1442369.A0A0D2FL50"/>
<feature type="region of interest" description="Disordered" evidence="5">
    <location>
        <begin position="1282"/>
        <end position="1313"/>
    </location>
</feature>
<dbReference type="GO" id="GO:0005634">
    <property type="term" value="C:nucleus"/>
    <property type="evidence" value="ECO:0007669"/>
    <property type="project" value="InterPro"/>
</dbReference>
<dbReference type="InterPro" id="IPR030397">
    <property type="entry name" value="SEPARIN_core_dom"/>
</dbReference>
<feature type="region of interest" description="Disordered" evidence="5">
    <location>
        <begin position="1427"/>
        <end position="1455"/>
    </location>
</feature>
<comment type="catalytic activity">
    <reaction evidence="1">
        <text>All bonds known to be hydrolyzed by this endopeptidase have arginine in P1 and an acidic residue in P4. P6 is often occupied by an acidic residue or by a hydroxy-amino-acid residue, the phosphorylation of which enhances cleavage.</text>
        <dbReference type="EC" id="3.4.22.49"/>
    </reaction>
</comment>
<evidence type="ECO:0000313" key="8">
    <source>
        <dbReference type="Proteomes" id="UP000053617"/>
    </source>
</evidence>
<keyword evidence="4" id="KW-0159">Chromosome partition</keyword>